<dbReference type="EMBL" id="JAPUUL010001746">
    <property type="protein sequence ID" value="KAJ8126678.1"/>
    <property type="molecule type" value="Genomic_DNA"/>
</dbReference>
<sequence>MSPPLPLPSKGALRALRSLAFGTSCAIGVIVEDRRRRISTLHTAVANKKKLKASRQYHQKGLGEVASQLDDDTVVGAHIRWHEREDHEPGGHREVETTDRTDSEDTAPRTNDSGDLFQEAHTPSPIPIPTQLLSLPPPPSQPTASQDFPFATVRRVPISKPNPSQRHLILQPTESNQSNISAMLQESHEALILSIEDLLANPTQESLGQGVSLFMSNSPAIPSSPLRDRWLEMSVRLSNECQTNSRWEEASQILTTVVRYGPMNEAQYFAYNPIPIIEFHLRRQDPDTPCSPESLNSACTLFLLKLEGRRPGYGAHMESVGRPLLLEAMSAHRGKLVQYIYFRLLGWVENTEAYVRWAIHTFFQYNDHKSVIKIFLLHYSHMRPPLEFFNETMDCVLGSFEALKGLRANSLLDALAQMEYPEGKLRTRWIMRVLRVHWARHEDMSKTLELFEHAVSVGLLEKVTHPQGIYLALVELAAHAGHQDVAYSFAKKVIRDHPDTRHDVALKLVVLKANAGDWDDVLQTFRQVRPKEMAEPAGYVPAFIVALQIFADSHSASETHDFAMQFIRETGSEFHPFMVTIVANKYGETRDMNGFIGWLELCGRKGFALDAGFCNSVLHNCLAKWEVSFKALQTMHSRLKAINPNCSDEVTQRILSQAAHRDGKAFKASRGVRPRSIAVSKLAYSGRSTDHREIYEAMNQELMSCKPAKALVIYKQAMSFGMFFSSHCFRLAVLAALRGKNSSSSARSALSMIQDAHAEGRDVGPAISTYIKHELDSFTGSPEDTVMHMRNLIYGLESSQIAVSPAVLTHMAEICVKIKHHEKAIILCHLARDRSGASHLCFSRQSFKALASAYAHLLDVQGMNSLIYHLSKSGFLADKVLLSHLKSIRRTIKKGDPSGPRSALLEAITRGIEQITQARAELHTEGKLISHEALRIVGDAVADLQKKDAEREPSKSLVPHVAIG</sequence>
<name>A0ACC2JGN6_9PEZI</name>
<protein>
    <submittedName>
        <fullName evidence="1">Uncharacterized protein</fullName>
    </submittedName>
</protein>
<comment type="caution">
    <text evidence="1">The sequence shown here is derived from an EMBL/GenBank/DDBJ whole genome shotgun (WGS) entry which is preliminary data.</text>
</comment>
<keyword evidence="2" id="KW-1185">Reference proteome</keyword>
<reference evidence="1" key="1">
    <citation type="submission" date="2022-12" db="EMBL/GenBank/DDBJ databases">
        <title>Genome Sequence of Lasiodiplodia mahajangana.</title>
        <authorList>
            <person name="Buettner E."/>
        </authorList>
    </citation>
    <scope>NUCLEOTIDE SEQUENCE</scope>
    <source>
        <strain evidence="1">VT137</strain>
    </source>
</reference>
<gene>
    <name evidence="1" type="ORF">O1611_g6960</name>
</gene>
<evidence type="ECO:0000313" key="2">
    <source>
        <dbReference type="Proteomes" id="UP001153332"/>
    </source>
</evidence>
<organism evidence="1 2">
    <name type="scientific">Lasiodiplodia mahajangana</name>
    <dbReference type="NCBI Taxonomy" id="1108764"/>
    <lineage>
        <taxon>Eukaryota</taxon>
        <taxon>Fungi</taxon>
        <taxon>Dikarya</taxon>
        <taxon>Ascomycota</taxon>
        <taxon>Pezizomycotina</taxon>
        <taxon>Dothideomycetes</taxon>
        <taxon>Dothideomycetes incertae sedis</taxon>
        <taxon>Botryosphaeriales</taxon>
        <taxon>Botryosphaeriaceae</taxon>
        <taxon>Lasiodiplodia</taxon>
    </lineage>
</organism>
<accession>A0ACC2JGN6</accession>
<proteinExistence type="predicted"/>
<dbReference type="Proteomes" id="UP001153332">
    <property type="component" value="Unassembled WGS sequence"/>
</dbReference>
<evidence type="ECO:0000313" key="1">
    <source>
        <dbReference type="EMBL" id="KAJ8126678.1"/>
    </source>
</evidence>